<dbReference type="Gramene" id="PGSC0003DMT400004841">
    <property type="protein sequence ID" value="PGSC0003DMT400004841"/>
    <property type="gene ID" value="PGSC0003DMG400001922"/>
</dbReference>
<dbReference type="Gene3D" id="2.130.10.10">
    <property type="entry name" value="YVTN repeat-like/Quinoprotein amine dehydrogenase"/>
    <property type="match status" value="2"/>
</dbReference>
<dbReference type="PRINTS" id="PR00320">
    <property type="entry name" value="GPROTEINBRPT"/>
</dbReference>
<feature type="repeat" description="WD" evidence="3">
    <location>
        <begin position="150"/>
        <end position="182"/>
    </location>
</feature>
<protein>
    <submittedName>
        <fullName evidence="4">F-box and wd40 domain protein</fullName>
    </submittedName>
</protein>
<dbReference type="Pfam" id="PF00400">
    <property type="entry name" value="WD40"/>
    <property type="match status" value="5"/>
</dbReference>
<keyword evidence="1 3" id="KW-0853">WD repeat</keyword>
<reference evidence="4" key="2">
    <citation type="submission" date="2015-06" db="UniProtKB">
        <authorList>
            <consortium name="EnsemblPlants"/>
        </authorList>
    </citation>
    <scope>IDENTIFICATION</scope>
    <source>
        <strain evidence="4">DM1-3 516 R44</strain>
    </source>
</reference>
<dbReference type="PANTHER" id="PTHR22844:SF387">
    <property type="entry name" value="F3I6.5 PROTEIN"/>
    <property type="match status" value="1"/>
</dbReference>
<keyword evidence="2" id="KW-0677">Repeat</keyword>
<feature type="repeat" description="WD" evidence="3">
    <location>
        <begin position="104"/>
        <end position="134"/>
    </location>
</feature>
<keyword evidence="5" id="KW-1185">Reference proteome</keyword>
<feature type="repeat" description="WD" evidence="3">
    <location>
        <begin position="1"/>
        <end position="27"/>
    </location>
</feature>
<dbReference type="InterPro" id="IPR045182">
    <property type="entry name" value="JINGUBANG-like"/>
</dbReference>
<dbReference type="FunFam" id="2.130.10.10:FF:000775">
    <property type="entry name" value="BnaA09g28200D protein"/>
    <property type="match status" value="1"/>
</dbReference>
<sequence length="288" mass="32524">MGDKLFSAHQDHRIRVWKIDNETPNRNYKCIATLPTINDRCMKLFWTRNYVQVRRHKKCTWVHHVDTVSALALSKDGSLLYSASWDRTFKIWRSSDFKCLESVWNAHDDAINSIVVSNNGHVYTGSADKKIKIWTKQQEGSNKHTLMTTLKKHKSAVNALALSTDGCVLYSGACDRSIIVWEKLQVLGALRGHKKSILCLAVVSNDLLCSGSADKTVRIWKRGFGKSCYSCLAVFEGHNGPVKCLTATLDSQKYDDDDSCSGSSYMIYSGSLDCDVKVWKLWVPNYLS</sequence>
<dbReference type="InterPro" id="IPR036322">
    <property type="entry name" value="WD40_repeat_dom_sf"/>
</dbReference>
<dbReference type="PANTHER" id="PTHR22844">
    <property type="entry name" value="F-BOX AND WD40 DOMAIN PROTEIN"/>
    <property type="match status" value="1"/>
</dbReference>
<reference evidence="5" key="1">
    <citation type="journal article" date="2011" name="Nature">
        <title>Genome sequence and analysis of the tuber crop potato.</title>
        <authorList>
            <consortium name="The Potato Genome Sequencing Consortium"/>
        </authorList>
    </citation>
    <scope>NUCLEOTIDE SEQUENCE [LARGE SCALE GENOMIC DNA]</scope>
    <source>
        <strain evidence="5">cv. DM1-3 516 R44</strain>
    </source>
</reference>
<accession>M0ZP21</accession>
<dbReference type="CDD" id="cd00200">
    <property type="entry name" value="WD40"/>
    <property type="match status" value="1"/>
</dbReference>
<dbReference type="PROSITE" id="PS50082">
    <property type="entry name" value="WD_REPEATS_2"/>
    <property type="match status" value="5"/>
</dbReference>
<evidence type="ECO:0000256" key="3">
    <source>
        <dbReference type="PROSITE-ProRule" id="PRU00221"/>
    </source>
</evidence>
<dbReference type="PROSITE" id="PS50294">
    <property type="entry name" value="WD_REPEATS_REGION"/>
    <property type="match status" value="3"/>
</dbReference>
<evidence type="ECO:0000256" key="1">
    <source>
        <dbReference type="ARBA" id="ARBA00022574"/>
    </source>
</evidence>
<dbReference type="InterPro" id="IPR001680">
    <property type="entry name" value="WD40_rpt"/>
</dbReference>
<dbReference type="InterPro" id="IPR015943">
    <property type="entry name" value="WD40/YVTN_repeat-like_dom_sf"/>
</dbReference>
<evidence type="ECO:0000256" key="2">
    <source>
        <dbReference type="ARBA" id="ARBA00022737"/>
    </source>
</evidence>
<dbReference type="HOGENOM" id="CLU_031007_0_0_1"/>
<organism evidence="4 5">
    <name type="scientific">Solanum tuberosum</name>
    <name type="common">Potato</name>
    <dbReference type="NCBI Taxonomy" id="4113"/>
    <lineage>
        <taxon>Eukaryota</taxon>
        <taxon>Viridiplantae</taxon>
        <taxon>Streptophyta</taxon>
        <taxon>Embryophyta</taxon>
        <taxon>Tracheophyta</taxon>
        <taxon>Spermatophyta</taxon>
        <taxon>Magnoliopsida</taxon>
        <taxon>eudicotyledons</taxon>
        <taxon>Gunneridae</taxon>
        <taxon>Pentapetalae</taxon>
        <taxon>asterids</taxon>
        <taxon>lamiids</taxon>
        <taxon>Solanales</taxon>
        <taxon>Solanaceae</taxon>
        <taxon>Solanoideae</taxon>
        <taxon>Solaneae</taxon>
        <taxon>Solanum</taxon>
    </lineage>
</organism>
<name>M0ZP21_SOLTU</name>
<dbReference type="SUPFAM" id="SSF50978">
    <property type="entry name" value="WD40 repeat-like"/>
    <property type="match status" value="1"/>
</dbReference>
<evidence type="ECO:0000313" key="4">
    <source>
        <dbReference type="EnsemblPlants" id="PGSC0003DMT400004841"/>
    </source>
</evidence>
<dbReference type="ExpressionAtlas" id="M0ZP21">
    <property type="expression patterns" value="baseline"/>
</dbReference>
<dbReference type="EnsemblPlants" id="PGSC0003DMT400004841">
    <property type="protein sequence ID" value="PGSC0003DMT400004841"/>
    <property type="gene ID" value="PGSC0003DMG400001922"/>
</dbReference>
<feature type="repeat" description="WD" evidence="3">
    <location>
        <begin position="61"/>
        <end position="102"/>
    </location>
</feature>
<gene>
    <name evidence="4" type="primary">LOC102602577</name>
</gene>
<evidence type="ECO:0000313" key="5">
    <source>
        <dbReference type="Proteomes" id="UP000011115"/>
    </source>
</evidence>
<dbReference type="SMART" id="SM00320">
    <property type="entry name" value="WD40"/>
    <property type="match status" value="5"/>
</dbReference>
<dbReference type="OrthoDB" id="674604at2759"/>
<dbReference type="InterPro" id="IPR020472">
    <property type="entry name" value="WD40_PAC1"/>
</dbReference>
<dbReference type="AlphaFoldDB" id="M0ZP21"/>
<proteinExistence type="predicted"/>
<feature type="repeat" description="WD" evidence="3">
    <location>
        <begin position="190"/>
        <end position="221"/>
    </location>
</feature>
<dbReference type="Proteomes" id="UP000011115">
    <property type="component" value="Unassembled WGS sequence"/>
</dbReference>